<reference evidence="1 2" key="1">
    <citation type="submission" date="2015-12" db="EMBL/GenBank/DDBJ databases">
        <title>The genome of Folsomia candida.</title>
        <authorList>
            <person name="Faddeeva A."/>
            <person name="Derks M.F."/>
            <person name="Anvar Y."/>
            <person name="Smit S."/>
            <person name="Van Straalen N."/>
            <person name="Roelofs D."/>
        </authorList>
    </citation>
    <scope>NUCLEOTIDE SEQUENCE [LARGE SCALE GENOMIC DNA]</scope>
    <source>
        <strain evidence="1 2">VU population</strain>
        <tissue evidence="1">Whole body</tissue>
    </source>
</reference>
<dbReference type="Gene3D" id="3.80.10.10">
    <property type="entry name" value="Ribonuclease Inhibitor"/>
    <property type="match status" value="2"/>
</dbReference>
<gene>
    <name evidence="1" type="ORF">Fcan01_00703</name>
</gene>
<dbReference type="SUPFAM" id="SSF52047">
    <property type="entry name" value="RNI-like"/>
    <property type="match status" value="2"/>
</dbReference>
<dbReference type="Proteomes" id="UP000198287">
    <property type="component" value="Unassembled WGS sequence"/>
</dbReference>
<comment type="caution">
    <text evidence="1">The sequence shown here is derived from an EMBL/GenBank/DDBJ whole genome shotgun (WGS) entry which is preliminary data.</text>
</comment>
<name>A0A226F545_FOLCA</name>
<proteinExistence type="predicted"/>
<organism evidence="1 2">
    <name type="scientific">Folsomia candida</name>
    <name type="common">Springtail</name>
    <dbReference type="NCBI Taxonomy" id="158441"/>
    <lineage>
        <taxon>Eukaryota</taxon>
        <taxon>Metazoa</taxon>
        <taxon>Ecdysozoa</taxon>
        <taxon>Arthropoda</taxon>
        <taxon>Hexapoda</taxon>
        <taxon>Collembola</taxon>
        <taxon>Entomobryomorpha</taxon>
        <taxon>Isotomoidea</taxon>
        <taxon>Isotomidae</taxon>
        <taxon>Proisotominae</taxon>
        <taxon>Folsomia</taxon>
    </lineage>
</organism>
<dbReference type="AlphaFoldDB" id="A0A226F545"/>
<accession>A0A226F545</accession>
<dbReference type="InterPro" id="IPR055302">
    <property type="entry name" value="F-box_dom-containing"/>
</dbReference>
<feature type="non-terminal residue" evidence="1">
    <location>
        <position position="1"/>
    </location>
</feature>
<protein>
    <submittedName>
        <fullName evidence="1">Uncharacterized protein</fullName>
    </submittedName>
</protein>
<keyword evidence="2" id="KW-1185">Reference proteome</keyword>
<dbReference type="PANTHER" id="PTHR32141">
    <property type="match status" value="1"/>
</dbReference>
<sequence>GQTSTFLNGKLIRESPVKLKFGDIFYFSHIPSQFWDSLSTNEDMTVNGIKNLYRKNVSWKEYAVLKFESPASLIDWQRKQMARNEDDNSKIGSCLSSFKDPEHNHPIFENHVILTKIFEHVANSSVPCHTRKDLFNFRLVSQTWNNSALPVLQKNCVMNFTIIIDDLIRNPNCITNRFNWKTHRVKELKFDAMDIDIWPQVHTCETRDNSNRNKAMTKFNHDLSDFISQPDFHPLKMLKMNIDYLAPISILLSKFCPSLEEINIQINMLWINDENKSAFPENLKFPKLKKLTFEFCEQKTGDLNKMSGSESLAQVLQAARGIEELVLKNYAELPTDFDSFKNLRKITIYGQPEYNVDTFNLLDFLTQFMTLPADQLRSFRLIVAEIDVQHTPYDALLSFLQNQRQSLETLELSLHSKDCMQIIKLPTCMPNLKRIWISSAIDSGSGRRGSHSSWGFKLRSQMEKEKSEDFTIESDSETYLTPFVVREGRECGRESCPTCGDALVYGEWHGHYTIGSQENSDDFDREKCGQRLILRNKSDVAEEQCQIECDANGTFYLRSLWNTCPFLNGKLMQVFPVELNFGDIFYFSHISSQIWDSLLTNEDQTLNGSCLPSFLHTHPIFENRLILTNIFEHVANSNVPNPIEDLFNCRLVSHAWNDAVLPVLQKKCVMKFSIIIDQVIRDPFHVTSTLYSKINRMKELKFDAMKIDVWPQRYSCNTRDNPDRNKAVIKFNKDLSTFLNLSDSHPLKMLNINMDYLTPISILLSKFYPSLEEIYIQINMFWINDENKSTFPENLKFPKLKKLTLEFCEQKKGDLQKMSDSKSLAQLLQAARGIGELVLKNYAKLPTDFDLFKNLRKITIYGQRKYRVKMLNLRDFLTQFMTLPTNQLRLFQVVIADIHVQPVLEEALFDFIQKQRKSLEHLELSSNSKFLYQPIKLPRCMPNLKKLRIGSDNSRRGSDHSSFVGSANTFLNGKLIPDSPVMLKFGDIFHFSHIISQLWDSALIHLTKTGYRKRLYRMNKLGEEYAVFKFDKKPTNSYENKQPGQTFYQFSRLSKILN</sequence>
<evidence type="ECO:0000313" key="1">
    <source>
        <dbReference type="EMBL" id="OXA64577.1"/>
    </source>
</evidence>
<dbReference type="InterPro" id="IPR032675">
    <property type="entry name" value="LRR_dom_sf"/>
</dbReference>
<evidence type="ECO:0000313" key="2">
    <source>
        <dbReference type="Proteomes" id="UP000198287"/>
    </source>
</evidence>
<dbReference type="EMBL" id="LNIX01000001">
    <property type="protein sequence ID" value="OXA64577.1"/>
    <property type="molecule type" value="Genomic_DNA"/>
</dbReference>
<dbReference type="PANTHER" id="PTHR32141:SF179">
    <property type="entry name" value="F-BOX DOMAIN-CONTAINING PROTEIN"/>
    <property type="match status" value="1"/>
</dbReference>